<proteinExistence type="predicted"/>
<dbReference type="RefSeq" id="WP_075078578.1">
    <property type="nucleotide sequence ID" value="NZ_BDCO01000002.1"/>
</dbReference>
<evidence type="ECO:0000256" key="1">
    <source>
        <dbReference type="SAM" id="Phobius"/>
    </source>
</evidence>
<keyword evidence="1" id="KW-0472">Membrane</keyword>
<dbReference type="InParanoid" id="A0A146G809"/>
<evidence type="ECO:0000313" key="5">
    <source>
        <dbReference type="Proteomes" id="UP000076023"/>
    </source>
</evidence>
<dbReference type="InterPro" id="IPR019196">
    <property type="entry name" value="ABC_transp_unknown"/>
</dbReference>
<dbReference type="EMBL" id="BDCO01000002">
    <property type="protein sequence ID" value="GAT32766.1"/>
    <property type="molecule type" value="Genomic_DNA"/>
</dbReference>
<keyword evidence="1" id="KW-0812">Transmembrane</keyword>
<organism evidence="4 5">
    <name type="scientific">Terrimicrobium sacchariphilum</name>
    <dbReference type="NCBI Taxonomy" id="690879"/>
    <lineage>
        <taxon>Bacteria</taxon>
        <taxon>Pseudomonadati</taxon>
        <taxon>Verrucomicrobiota</taxon>
        <taxon>Terrimicrobiia</taxon>
        <taxon>Terrimicrobiales</taxon>
        <taxon>Terrimicrobiaceae</taxon>
        <taxon>Terrimicrobium</taxon>
    </lineage>
</organism>
<keyword evidence="1" id="KW-1133">Transmembrane helix</keyword>
<reference evidence="5" key="1">
    <citation type="journal article" date="2017" name="Genome Announc.">
        <title>Draft Genome Sequence of Terrimicrobium sacchariphilum NM-5T, a Facultative Anaerobic Soil Bacterium of the Class Spartobacteria.</title>
        <authorList>
            <person name="Qiu Y.L."/>
            <person name="Tourlousse D.M."/>
            <person name="Matsuura N."/>
            <person name="Ohashi A."/>
            <person name="Sekiguchi Y."/>
        </authorList>
    </citation>
    <scope>NUCLEOTIDE SEQUENCE [LARGE SCALE GENOMIC DNA]</scope>
    <source>
        <strain evidence="5">NM-5</strain>
    </source>
</reference>
<dbReference type="Pfam" id="PF09822">
    <property type="entry name" value="ABC_transp_aux"/>
    <property type="match status" value="1"/>
</dbReference>
<dbReference type="AlphaFoldDB" id="A0A146G809"/>
<comment type="caution">
    <text evidence="4">The sequence shown here is derived from an EMBL/GenBank/DDBJ whole genome shotgun (WGS) entry which is preliminary data.</text>
</comment>
<accession>A0A146G809</accession>
<feature type="domain" description="ABC-type uncharacterised transport system" evidence="2">
    <location>
        <begin position="183"/>
        <end position="273"/>
    </location>
</feature>
<evidence type="ECO:0000313" key="4">
    <source>
        <dbReference type="EMBL" id="GAT32766.1"/>
    </source>
</evidence>
<name>A0A146G809_TERSA</name>
<protein>
    <submittedName>
        <fullName evidence="4">ABC-type unchAraCterized transport system</fullName>
    </submittedName>
</protein>
<feature type="transmembrane region" description="Helical" evidence="1">
    <location>
        <begin position="12"/>
        <end position="33"/>
    </location>
</feature>
<evidence type="ECO:0000259" key="2">
    <source>
        <dbReference type="Pfam" id="PF09822"/>
    </source>
</evidence>
<dbReference type="STRING" id="690879.TSACC_21167"/>
<dbReference type="InterPro" id="IPR055396">
    <property type="entry name" value="DUF7088"/>
</dbReference>
<feature type="domain" description="DUF7088" evidence="3">
    <location>
        <begin position="45"/>
        <end position="127"/>
    </location>
</feature>
<feature type="transmembrane region" description="Helical" evidence="1">
    <location>
        <begin position="469"/>
        <end position="490"/>
    </location>
</feature>
<sequence>MTAKIPRKTIRINVLVQIIAMFVLLVAVNYYSFNHYVRADYSRSQKFVLSEQTKRVIRELKKPVNIVVFFSPTSVAPDRVVFNDLRNLLKELTFSGRKLIHVEYVDPTRDLTRARALQAQYKFSATENVVIVDYEGRSKFIPAGDLGDINLEGVQQGETPRLLSFGGEMVLTNAMLSLLSPDKKKIYFLQGHGEPPIDGPTPLGLFREYLVKQNAETLPLSLGSADSVPSDCSLLVIAAPQVDLTEREAAILDRFWSSEQGRVLVLLDPSARTVQLHRFLARRGVLPMDNRVLCTVRLGFATGILREVTVDFMDRNPVTKRLVGLEMLLTGETQSLFMDPEQAKSDKIQLWPLLIAKEKFWGESEYVTDEKKGVRYDEGKDVGYPVYVAVAAARGGVDDDRVDVESSKLIAVGSSQFALDVALSQQPQALDFLMSSANWLLDRRQFTGAVPKKIDQFSINLSDAQLSSISLYILIAIPGVAALFGIIAWLRRRA</sequence>
<dbReference type="Pfam" id="PF23357">
    <property type="entry name" value="DUF7088"/>
    <property type="match status" value="1"/>
</dbReference>
<dbReference type="Proteomes" id="UP000076023">
    <property type="component" value="Unassembled WGS sequence"/>
</dbReference>
<gene>
    <name evidence="4" type="ORF">TSACC_21167</name>
</gene>
<dbReference type="OrthoDB" id="176999at2"/>
<keyword evidence="5" id="KW-1185">Reference proteome</keyword>
<evidence type="ECO:0000259" key="3">
    <source>
        <dbReference type="Pfam" id="PF23357"/>
    </source>
</evidence>